<dbReference type="Proteomes" id="UP001438707">
    <property type="component" value="Unassembled WGS sequence"/>
</dbReference>
<gene>
    <name evidence="2" type="ORF">WJX74_000536</name>
</gene>
<protein>
    <submittedName>
        <fullName evidence="2">Uncharacterized protein</fullName>
    </submittedName>
</protein>
<feature type="chain" id="PRO_5043766273" evidence="1">
    <location>
        <begin position="26"/>
        <end position="64"/>
    </location>
</feature>
<dbReference type="AlphaFoldDB" id="A0AAW1Q2B2"/>
<comment type="caution">
    <text evidence="2">The sequence shown here is derived from an EMBL/GenBank/DDBJ whole genome shotgun (WGS) entry which is preliminary data.</text>
</comment>
<reference evidence="2 3" key="1">
    <citation type="journal article" date="2024" name="Nat. Commun.">
        <title>Phylogenomics reveals the evolutionary origins of lichenization in chlorophyte algae.</title>
        <authorList>
            <person name="Puginier C."/>
            <person name="Libourel C."/>
            <person name="Otte J."/>
            <person name="Skaloud P."/>
            <person name="Haon M."/>
            <person name="Grisel S."/>
            <person name="Petersen M."/>
            <person name="Berrin J.G."/>
            <person name="Delaux P.M."/>
            <person name="Dal Grande F."/>
            <person name="Keller J."/>
        </authorList>
    </citation>
    <scope>NUCLEOTIDE SEQUENCE [LARGE SCALE GENOMIC DNA]</scope>
    <source>
        <strain evidence="2 3">SAG 2145</strain>
    </source>
</reference>
<name>A0AAW1Q2B2_9CHLO</name>
<accession>A0AAW1Q2B2</accession>
<proteinExistence type="predicted"/>
<organism evidence="2 3">
    <name type="scientific">Apatococcus lobatus</name>
    <dbReference type="NCBI Taxonomy" id="904363"/>
    <lineage>
        <taxon>Eukaryota</taxon>
        <taxon>Viridiplantae</taxon>
        <taxon>Chlorophyta</taxon>
        <taxon>core chlorophytes</taxon>
        <taxon>Trebouxiophyceae</taxon>
        <taxon>Chlorellales</taxon>
        <taxon>Chlorellaceae</taxon>
        <taxon>Apatococcus</taxon>
    </lineage>
</organism>
<dbReference type="EMBL" id="JALJOS010000149">
    <property type="protein sequence ID" value="KAK9815207.1"/>
    <property type="molecule type" value="Genomic_DNA"/>
</dbReference>
<feature type="signal peptide" evidence="1">
    <location>
        <begin position="1"/>
        <end position="25"/>
    </location>
</feature>
<evidence type="ECO:0000256" key="1">
    <source>
        <dbReference type="SAM" id="SignalP"/>
    </source>
</evidence>
<keyword evidence="1" id="KW-0732">Signal</keyword>
<evidence type="ECO:0000313" key="2">
    <source>
        <dbReference type="EMBL" id="KAK9815207.1"/>
    </source>
</evidence>
<evidence type="ECO:0000313" key="3">
    <source>
        <dbReference type="Proteomes" id="UP001438707"/>
    </source>
</evidence>
<feature type="non-terminal residue" evidence="2">
    <location>
        <position position="1"/>
    </location>
</feature>
<keyword evidence="3" id="KW-1185">Reference proteome</keyword>
<sequence>WTWDFQHLQAQAPLLLLLPAPKSLAGAPSGRPKAMLPPSGLPATPRLTNIDSATFDAERYVLSW</sequence>